<dbReference type="Pfam" id="PF13469">
    <property type="entry name" value="Sulfotransfer_3"/>
    <property type="match status" value="1"/>
</dbReference>
<name>A0A1L3GHT0_SYNAC</name>
<keyword evidence="2" id="KW-1185">Reference proteome</keyword>
<dbReference type="AlphaFoldDB" id="A0A1L3GHT0"/>
<reference evidence="1 2" key="1">
    <citation type="journal article" date="2017" name="Genome Announc.">
        <title>Complete Genome Sequences of Two Acetylene-Fermenting Pelobacter acetylenicus Strains.</title>
        <authorList>
            <person name="Sutton J.M."/>
            <person name="Baesman S.M."/>
            <person name="Fierst J.L."/>
            <person name="Poret-Peterson A.T."/>
            <person name="Oremland R.S."/>
            <person name="Dunlap D.S."/>
            <person name="Akob D.M."/>
        </authorList>
    </citation>
    <scope>NUCLEOTIDE SEQUENCE [LARGE SCALE GENOMIC DNA]</scope>
    <source>
        <strain evidence="1 2">DSM 3247</strain>
    </source>
</reference>
<dbReference type="Proteomes" id="UP000182264">
    <property type="component" value="Chromosome"/>
</dbReference>
<evidence type="ECO:0000313" key="1">
    <source>
        <dbReference type="EMBL" id="APG25506.1"/>
    </source>
</evidence>
<gene>
    <name evidence="1" type="ORF">A7E75_11100</name>
</gene>
<organism evidence="1 2">
    <name type="scientific">Syntrophotalea acetylenica</name>
    <name type="common">Pelobacter acetylenicus</name>
    <dbReference type="NCBI Taxonomy" id="29542"/>
    <lineage>
        <taxon>Bacteria</taxon>
        <taxon>Pseudomonadati</taxon>
        <taxon>Thermodesulfobacteriota</taxon>
        <taxon>Desulfuromonadia</taxon>
        <taxon>Desulfuromonadales</taxon>
        <taxon>Syntrophotaleaceae</taxon>
        <taxon>Syntrophotalea</taxon>
    </lineage>
</organism>
<proteinExistence type="predicted"/>
<dbReference type="InterPro" id="IPR027417">
    <property type="entry name" value="P-loop_NTPase"/>
</dbReference>
<dbReference type="STRING" id="29542.A6070_05110"/>
<evidence type="ECO:0000313" key="2">
    <source>
        <dbReference type="Proteomes" id="UP000182264"/>
    </source>
</evidence>
<dbReference type="Gene3D" id="3.40.50.300">
    <property type="entry name" value="P-loop containing nucleotide triphosphate hydrolases"/>
    <property type="match status" value="1"/>
</dbReference>
<protein>
    <recommendedName>
        <fullName evidence="3">Sulfotransferase</fullName>
    </recommendedName>
</protein>
<sequence>MGDDVRSINRLKRELSWYIKAQLAKNSSGRGLFILGTGRSGTHFLTQCLISHPEFTDLMGGKENPYVFRDVVDLALNNCRDAEKIQRVLKKYKQLMKVASPKIFVDQSHPNLWLADKIAENIPGSMFVGIIRDPFSVAYSTTQHAGVSGWFDKWESFPLPNPFLGIGVADRERYVTMSIAEKSALRWISHVKRLGELKPILGDRLVIVNYEDLCNAGEDQMRRISEFLNVKNKFVMPFVTKESLYKKNKLSNEDIELMKSTIINYQNNNNIEKDMYKSVCGYLDI</sequence>
<dbReference type="EMBL" id="CP015518">
    <property type="protein sequence ID" value="APG25506.1"/>
    <property type="molecule type" value="Genomic_DNA"/>
</dbReference>
<dbReference type="GO" id="GO:0008146">
    <property type="term" value="F:sulfotransferase activity"/>
    <property type="evidence" value="ECO:0007669"/>
    <property type="project" value="InterPro"/>
</dbReference>
<dbReference type="KEGG" id="pace:A6070_05110"/>
<accession>A0A1L3GHT0</accession>
<evidence type="ECO:0008006" key="3">
    <source>
        <dbReference type="Google" id="ProtNLM"/>
    </source>
</evidence>
<dbReference type="SUPFAM" id="SSF52540">
    <property type="entry name" value="P-loop containing nucleoside triphosphate hydrolases"/>
    <property type="match status" value="1"/>
</dbReference>